<name>A0AAW0VT27_CHEQU</name>
<evidence type="ECO:0000313" key="2">
    <source>
        <dbReference type="EMBL" id="KAK8720161.1"/>
    </source>
</evidence>
<feature type="region of interest" description="Disordered" evidence="1">
    <location>
        <begin position="172"/>
        <end position="231"/>
    </location>
</feature>
<reference evidence="2" key="2">
    <citation type="submission" date="2024-01" db="EMBL/GenBank/DDBJ databases">
        <authorList>
            <person name="He J."/>
            <person name="Wang M."/>
            <person name="Zheng J."/>
            <person name="Liu Z."/>
        </authorList>
    </citation>
    <scope>NUCLEOTIDE SEQUENCE</scope>
    <source>
        <strain evidence="2">ZL_2023a</strain>
        <tissue evidence="2">Muscle</tissue>
    </source>
</reference>
<keyword evidence="3" id="KW-1185">Reference proteome</keyword>
<dbReference type="AlphaFoldDB" id="A0AAW0VT27"/>
<dbReference type="Proteomes" id="UP001445076">
    <property type="component" value="Unassembled WGS sequence"/>
</dbReference>
<proteinExistence type="predicted"/>
<reference evidence="2 3" key="1">
    <citation type="journal article" date="2024" name="BMC Genomics">
        <title>Genome assembly of redclaw crayfish (Cherax quadricarinatus) provides insights into its immune adaptation and hypoxia tolerance.</title>
        <authorList>
            <person name="Liu Z."/>
            <person name="Zheng J."/>
            <person name="Li H."/>
            <person name="Fang K."/>
            <person name="Wang S."/>
            <person name="He J."/>
            <person name="Zhou D."/>
            <person name="Weng S."/>
            <person name="Chi M."/>
            <person name="Gu Z."/>
            <person name="He J."/>
            <person name="Li F."/>
            <person name="Wang M."/>
        </authorList>
    </citation>
    <scope>NUCLEOTIDE SEQUENCE [LARGE SCALE GENOMIC DNA]</scope>
    <source>
        <strain evidence="2">ZL_2023a</strain>
    </source>
</reference>
<feature type="compositionally biased region" description="Basic and acidic residues" evidence="1">
    <location>
        <begin position="212"/>
        <end position="221"/>
    </location>
</feature>
<organism evidence="2 3">
    <name type="scientific">Cherax quadricarinatus</name>
    <name type="common">Australian red claw crayfish</name>
    <dbReference type="NCBI Taxonomy" id="27406"/>
    <lineage>
        <taxon>Eukaryota</taxon>
        <taxon>Metazoa</taxon>
        <taxon>Ecdysozoa</taxon>
        <taxon>Arthropoda</taxon>
        <taxon>Crustacea</taxon>
        <taxon>Multicrustacea</taxon>
        <taxon>Malacostraca</taxon>
        <taxon>Eumalacostraca</taxon>
        <taxon>Eucarida</taxon>
        <taxon>Decapoda</taxon>
        <taxon>Pleocyemata</taxon>
        <taxon>Astacidea</taxon>
        <taxon>Parastacoidea</taxon>
        <taxon>Parastacidae</taxon>
        <taxon>Cherax</taxon>
    </lineage>
</organism>
<dbReference type="EMBL" id="JARKIK010000771">
    <property type="protein sequence ID" value="KAK8720158.1"/>
    <property type="molecule type" value="Genomic_DNA"/>
</dbReference>
<dbReference type="EMBL" id="JARKIK010000771">
    <property type="protein sequence ID" value="KAK8720161.1"/>
    <property type="molecule type" value="Genomic_DNA"/>
</dbReference>
<feature type="region of interest" description="Disordered" evidence="1">
    <location>
        <begin position="134"/>
        <end position="154"/>
    </location>
</feature>
<accession>A0AAW0VT27</accession>
<gene>
    <name evidence="2" type="ORF">OTU49_013546</name>
</gene>
<evidence type="ECO:0000256" key="1">
    <source>
        <dbReference type="SAM" id="MobiDB-lite"/>
    </source>
</evidence>
<sequence>MFYPVQMEDQATHITKLMEENRRYIRENGKMKKNWTSERRSFKERYDTGLYDSQEDTAELVDRVLALQLQNTELNVCLEKEKIRRRHAEARLERDESYIKRLEDSVQSLRGTRVVMDPGTYRQVAEAYIAARRTPARRPHTHQGLPHSDLVCDSSQDDLISGQSELHRGTILHSSSWPSSPRSGSSPCPSPTLYPSQDAHEYPLDLPIPRNLSDKKDRGLNSRDVAPGVGVPAGAAMTAWDYEQLLSSLSELDGTSRGALS</sequence>
<feature type="compositionally biased region" description="Low complexity" evidence="1">
    <location>
        <begin position="174"/>
        <end position="187"/>
    </location>
</feature>
<dbReference type="EMBL" id="JARKIK010000771">
    <property type="protein sequence ID" value="KAK8720163.1"/>
    <property type="molecule type" value="Genomic_DNA"/>
</dbReference>
<comment type="caution">
    <text evidence="2">The sequence shown here is derived from an EMBL/GenBank/DDBJ whole genome shotgun (WGS) entry which is preliminary data.</text>
</comment>
<protein>
    <submittedName>
        <fullName evidence="2">Uncharacterized protein</fullName>
    </submittedName>
</protein>
<evidence type="ECO:0000313" key="3">
    <source>
        <dbReference type="Proteomes" id="UP001445076"/>
    </source>
</evidence>